<evidence type="ECO:0000256" key="9">
    <source>
        <dbReference type="ARBA" id="ARBA00023136"/>
    </source>
</evidence>
<dbReference type="InterPro" id="IPR038072">
    <property type="entry name" value="GspK_central_sf"/>
</dbReference>
<evidence type="ECO:0000256" key="4">
    <source>
        <dbReference type="ARBA" id="ARBA00022475"/>
    </source>
</evidence>
<proteinExistence type="inferred from homology"/>
<keyword evidence="16" id="KW-1185">Reference proteome</keyword>
<dbReference type="AlphaFoldDB" id="A0A1I7LKK8"/>
<dbReference type="InterPro" id="IPR049179">
    <property type="entry name" value="T2SSK_SAM-like_2nd"/>
</dbReference>
<accession>A0A1I7LKK8</accession>
<dbReference type="GO" id="GO:0005886">
    <property type="term" value="C:plasma membrane"/>
    <property type="evidence" value="ECO:0007669"/>
    <property type="project" value="UniProtKB-SubCell"/>
</dbReference>
<dbReference type="EMBL" id="FPBO01000031">
    <property type="protein sequence ID" value="SFV10246.1"/>
    <property type="molecule type" value="Genomic_DNA"/>
</dbReference>
<dbReference type="InterPro" id="IPR049031">
    <property type="entry name" value="T2SSK_SAM-like_1st"/>
</dbReference>
<feature type="domain" description="T2SS protein K first SAM-like" evidence="14">
    <location>
        <begin position="126"/>
        <end position="231"/>
    </location>
</feature>
<dbReference type="Gene3D" id="3.30.1300.30">
    <property type="entry name" value="GSPII I/J protein-like"/>
    <property type="match status" value="1"/>
</dbReference>
<evidence type="ECO:0000256" key="10">
    <source>
        <dbReference type="PIRNR" id="PIRNR002786"/>
    </source>
</evidence>
<organism evidence="15 16">
    <name type="scientific">Pseudoduganella namucuonensis</name>
    <dbReference type="NCBI Taxonomy" id="1035707"/>
    <lineage>
        <taxon>Bacteria</taxon>
        <taxon>Pseudomonadati</taxon>
        <taxon>Pseudomonadota</taxon>
        <taxon>Betaproteobacteria</taxon>
        <taxon>Burkholderiales</taxon>
        <taxon>Oxalobacteraceae</taxon>
        <taxon>Telluria group</taxon>
        <taxon>Pseudoduganella</taxon>
    </lineage>
</organism>
<protein>
    <recommendedName>
        <fullName evidence="10">Type II secretion system protein K</fullName>
    </recommendedName>
</protein>
<dbReference type="Proteomes" id="UP000199391">
    <property type="component" value="Unassembled WGS sequence"/>
</dbReference>
<evidence type="ECO:0000256" key="1">
    <source>
        <dbReference type="ARBA" id="ARBA00004533"/>
    </source>
</evidence>
<evidence type="ECO:0000256" key="8">
    <source>
        <dbReference type="ARBA" id="ARBA00022989"/>
    </source>
</evidence>
<dbReference type="Pfam" id="PF21687">
    <property type="entry name" value="T2SSK_1st"/>
    <property type="match status" value="1"/>
</dbReference>
<feature type="transmembrane region" description="Helical" evidence="12">
    <location>
        <begin position="20"/>
        <end position="41"/>
    </location>
</feature>
<dbReference type="PANTHER" id="PTHR38831">
    <property type="entry name" value="TYPE II SECRETION SYSTEM PROTEIN K"/>
    <property type="match status" value="1"/>
</dbReference>
<keyword evidence="8 12" id="KW-1133">Transmembrane helix</keyword>
<evidence type="ECO:0000256" key="2">
    <source>
        <dbReference type="ARBA" id="ARBA00007246"/>
    </source>
</evidence>
<evidence type="ECO:0000313" key="15">
    <source>
        <dbReference type="EMBL" id="SFV10246.1"/>
    </source>
</evidence>
<reference evidence="16" key="1">
    <citation type="submission" date="2016-10" db="EMBL/GenBank/DDBJ databases">
        <authorList>
            <person name="Varghese N."/>
            <person name="Submissions S."/>
        </authorList>
    </citation>
    <scope>NUCLEOTIDE SEQUENCE [LARGE SCALE GENOMIC DNA]</scope>
    <source>
        <strain evidence="16">CGMCC 1.11014</strain>
    </source>
</reference>
<evidence type="ECO:0000256" key="5">
    <source>
        <dbReference type="ARBA" id="ARBA00022519"/>
    </source>
</evidence>
<dbReference type="STRING" id="1035707.SAMN05216552_103158"/>
<dbReference type="InterPro" id="IPR045584">
    <property type="entry name" value="Pilin-like"/>
</dbReference>
<evidence type="ECO:0000313" key="16">
    <source>
        <dbReference type="Proteomes" id="UP000199391"/>
    </source>
</evidence>
<dbReference type="OrthoDB" id="5293133at2"/>
<dbReference type="GO" id="GO:0009306">
    <property type="term" value="P:protein secretion"/>
    <property type="evidence" value="ECO:0007669"/>
    <property type="project" value="InterPro"/>
</dbReference>
<feature type="compositionally biased region" description="Low complexity" evidence="11">
    <location>
        <begin position="177"/>
        <end position="194"/>
    </location>
</feature>
<keyword evidence="6 12" id="KW-0812">Transmembrane</keyword>
<evidence type="ECO:0000256" key="3">
    <source>
        <dbReference type="ARBA" id="ARBA00022448"/>
    </source>
</evidence>
<dbReference type="RefSeq" id="WP_093558515.1">
    <property type="nucleotide sequence ID" value="NZ_FPBO01000031.1"/>
</dbReference>
<name>A0A1I7LKK8_9BURK</name>
<dbReference type="SUPFAM" id="SSF54523">
    <property type="entry name" value="Pili subunits"/>
    <property type="match status" value="1"/>
</dbReference>
<dbReference type="PANTHER" id="PTHR38831:SF1">
    <property type="entry name" value="TYPE II SECRETION SYSTEM PROTEIN K-RELATED"/>
    <property type="match status" value="1"/>
</dbReference>
<evidence type="ECO:0000256" key="11">
    <source>
        <dbReference type="SAM" id="MobiDB-lite"/>
    </source>
</evidence>
<keyword evidence="3 10" id="KW-0813">Transport</keyword>
<feature type="domain" description="T2SS protein K second SAM-like" evidence="13">
    <location>
        <begin position="239"/>
        <end position="292"/>
    </location>
</feature>
<evidence type="ECO:0000256" key="7">
    <source>
        <dbReference type="ARBA" id="ARBA00022927"/>
    </source>
</evidence>
<sequence>MTAQLGFRSRFRAPGRQRGVAIITALLLTTLAVTIVASLFWQQQVQVRSIENQRLHLQTKWILRGALDWARLILQQDDRDSSITAETSVWATALAETRLDDYVERERTDNERYDATLSGQITDAQARYNLANLAADRLLDAGQVAVFGKLLENLQLNPALAKAVAERVARSQKGKAPDTGGTAPPAGTPQPVGTDGTEPVELMRVEDLLAVSGFTQQGIERLREFVVVLPDTGTGVTAINVNMAKPELLAALVENYSVSEAASLVQFRKRTPFLRTDDFKAALTGKTLRSDKITVKSDFFLVLSHIRLGRAALDAESLIRRANKQATLVWIREN</sequence>
<dbReference type="SUPFAM" id="SSF158544">
    <property type="entry name" value="GspK insert domain-like"/>
    <property type="match status" value="1"/>
</dbReference>
<keyword evidence="5 10" id="KW-0997">Cell inner membrane</keyword>
<keyword evidence="9 10" id="KW-0472">Membrane</keyword>
<feature type="region of interest" description="Disordered" evidence="11">
    <location>
        <begin position="170"/>
        <end position="196"/>
    </location>
</feature>
<keyword evidence="4 10" id="KW-1003">Cell membrane</keyword>
<comment type="similarity">
    <text evidence="2 10">Belongs to the GSP K family.</text>
</comment>
<dbReference type="Pfam" id="PF03934">
    <property type="entry name" value="T2SSK"/>
    <property type="match status" value="1"/>
</dbReference>
<evidence type="ECO:0000259" key="14">
    <source>
        <dbReference type="Pfam" id="PF21687"/>
    </source>
</evidence>
<dbReference type="InterPro" id="IPR005628">
    <property type="entry name" value="GspK"/>
</dbReference>
<evidence type="ECO:0000259" key="13">
    <source>
        <dbReference type="Pfam" id="PF03934"/>
    </source>
</evidence>
<evidence type="ECO:0000256" key="12">
    <source>
        <dbReference type="SAM" id="Phobius"/>
    </source>
</evidence>
<evidence type="ECO:0000256" key="6">
    <source>
        <dbReference type="ARBA" id="ARBA00022692"/>
    </source>
</evidence>
<dbReference type="PIRSF" id="PIRSF002786">
    <property type="entry name" value="XcpX"/>
    <property type="match status" value="1"/>
</dbReference>
<keyword evidence="7" id="KW-0653">Protein transport</keyword>
<gene>
    <name evidence="15" type="ORF">SAMN05216552_103158</name>
</gene>
<dbReference type="Gene3D" id="1.10.40.60">
    <property type="entry name" value="EpsJ-like"/>
    <property type="match status" value="2"/>
</dbReference>
<dbReference type="NCBIfam" id="NF037980">
    <property type="entry name" value="T2SS_GspK"/>
    <property type="match status" value="1"/>
</dbReference>
<comment type="subcellular location">
    <subcellularLocation>
        <location evidence="1 10">Cell inner membrane</location>
    </subcellularLocation>
</comment>